<gene>
    <name evidence="5" type="ORF">SAMN05660462_01938</name>
</gene>
<reference evidence="5 6" key="1">
    <citation type="submission" date="2016-10" db="EMBL/GenBank/DDBJ databases">
        <authorList>
            <person name="de Groot N.N."/>
        </authorList>
    </citation>
    <scope>NUCLEOTIDE SEQUENCE [LARGE SCALE GENOMIC DNA]</scope>
    <source>
        <strain evidence="5 6">DSM 21650</strain>
    </source>
</reference>
<evidence type="ECO:0000259" key="4">
    <source>
        <dbReference type="PROSITE" id="PS50893"/>
    </source>
</evidence>
<keyword evidence="6" id="KW-1185">Reference proteome</keyword>
<evidence type="ECO:0000256" key="2">
    <source>
        <dbReference type="ARBA" id="ARBA00022741"/>
    </source>
</evidence>
<name>A0A1H3QHK4_9FIRM</name>
<dbReference type="GO" id="GO:0005524">
    <property type="term" value="F:ATP binding"/>
    <property type="evidence" value="ECO:0007669"/>
    <property type="project" value="UniProtKB-KW"/>
</dbReference>
<dbReference type="Proteomes" id="UP000198625">
    <property type="component" value="Unassembled WGS sequence"/>
</dbReference>
<dbReference type="InterPro" id="IPR003593">
    <property type="entry name" value="AAA+_ATPase"/>
</dbReference>
<protein>
    <submittedName>
        <fullName evidence="5">Iron complex transport system ATP-binding protein</fullName>
    </submittedName>
</protein>
<dbReference type="EMBL" id="FNQE01000020">
    <property type="protein sequence ID" value="SDZ12508.1"/>
    <property type="molecule type" value="Genomic_DNA"/>
</dbReference>
<dbReference type="SMART" id="SM00382">
    <property type="entry name" value="AAA"/>
    <property type="match status" value="1"/>
</dbReference>
<keyword evidence="2" id="KW-0547">Nucleotide-binding</keyword>
<dbReference type="Gene3D" id="3.40.50.300">
    <property type="entry name" value="P-loop containing nucleotide triphosphate hydrolases"/>
    <property type="match status" value="1"/>
</dbReference>
<dbReference type="RefSeq" id="WP_091730424.1">
    <property type="nucleotide sequence ID" value="NZ_FNQE01000020.1"/>
</dbReference>
<dbReference type="GO" id="GO:0016887">
    <property type="term" value="F:ATP hydrolysis activity"/>
    <property type="evidence" value="ECO:0007669"/>
    <property type="project" value="InterPro"/>
</dbReference>
<feature type="domain" description="ABC transporter" evidence="4">
    <location>
        <begin position="4"/>
        <end position="240"/>
    </location>
</feature>
<dbReference type="InterPro" id="IPR050153">
    <property type="entry name" value="Metal_Ion_Import_ABC"/>
</dbReference>
<evidence type="ECO:0000256" key="1">
    <source>
        <dbReference type="ARBA" id="ARBA00022448"/>
    </source>
</evidence>
<evidence type="ECO:0000256" key="3">
    <source>
        <dbReference type="ARBA" id="ARBA00022840"/>
    </source>
</evidence>
<evidence type="ECO:0000313" key="5">
    <source>
        <dbReference type="EMBL" id="SDZ12508.1"/>
    </source>
</evidence>
<dbReference type="Pfam" id="PF00005">
    <property type="entry name" value="ABC_tran"/>
    <property type="match status" value="1"/>
</dbReference>
<proteinExistence type="predicted"/>
<dbReference type="SUPFAM" id="SSF52540">
    <property type="entry name" value="P-loop containing nucleoside triphosphate hydrolases"/>
    <property type="match status" value="1"/>
</dbReference>
<accession>A0A1H3QHK4</accession>
<dbReference type="PANTHER" id="PTHR42734">
    <property type="entry name" value="METAL TRANSPORT SYSTEM ATP-BINDING PROTEIN TM_0124-RELATED"/>
    <property type="match status" value="1"/>
</dbReference>
<sequence length="257" mass="29265">MDILQVENIKAGYGNSVIINDINFSMREGELTALLGLNGAGKTTLLKVISGLLKPIDGKCIVNGRDIYELQEKERAKHISYMPQRNSIIYDTQVIDVVLMGITPYLGVFDSPTKAHRALAYEMLKLVGMEYYLNENFLHLSEGQKQLIIISRSLMQNAEIMLFDEPDSALDFKNKHMVLSKIKEVVTKEKRGGIITLHDPNFALSYCDRIIILEQGKLFTQFKTKGVDKDFLCEVFMNIYGNIDVIKHKNKYIIVRL</sequence>
<dbReference type="PANTHER" id="PTHR42734:SF19">
    <property type="entry name" value="IRON COMPOUNDS ABC TRANSPORTER, ATP-BINDING PROTEIN"/>
    <property type="match status" value="1"/>
</dbReference>
<dbReference type="FunFam" id="3.40.50.300:FF:000134">
    <property type="entry name" value="Iron-enterobactin ABC transporter ATP-binding protein"/>
    <property type="match status" value="1"/>
</dbReference>
<dbReference type="AlphaFoldDB" id="A0A1H3QHK4"/>
<dbReference type="CDD" id="cd03214">
    <property type="entry name" value="ABC_Iron-Siderophores_B12_Hemin"/>
    <property type="match status" value="1"/>
</dbReference>
<dbReference type="STRING" id="415015.SAMN05660462_01938"/>
<keyword evidence="3 5" id="KW-0067">ATP-binding</keyword>
<dbReference type="OrthoDB" id="9799337at2"/>
<dbReference type="PROSITE" id="PS50893">
    <property type="entry name" value="ABC_TRANSPORTER_2"/>
    <property type="match status" value="1"/>
</dbReference>
<evidence type="ECO:0000313" key="6">
    <source>
        <dbReference type="Proteomes" id="UP000198625"/>
    </source>
</evidence>
<dbReference type="InterPro" id="IPR003439">
    <property type="entry name" value="ABC_transporter-like_ATP-bd"/>
</dbReference>
<organism evidence="5 6">
    <name type="scientific">Proteiniborus ethanoligenes</name>
    <dbReference type="NCBI Taxonomy" id="415015"/>
    <lineage>
        <taxon>Bacteria</taxon>
        <taxon>Bacillati</taxon>
        <taxon>Bacillota</taxon>
        <taxon>Clostridia</taxon>
        <taxon>Eubacteriales</taxon>
        <taxon>Proteiniborus</taxon>
    </lineage>
</organism>
<dbReference type="InterPro" id="IPR027417">
    <property type="entry name" value="P-loop_NTPase"/>
</dbReference>
<keyword evidence="1" id="KW-0813">Transport</keyword>